<proteinExistence type="predicted"/>
<comment type="caution">
    <text evidence="1">The sequence shown here is derived from an EMBL/GenBank/DDBJ whole genome shotgun (WGS) entry which is preliminary data.</text>
</comment>
<keyword evidence="2" id="KW-1185">Reference proteome</keyword>
<dbReference type="Proteomes" id="UP000481861">
    <property type="component" value="Unassembled WGS sequence"/>
</dbReference>
<reference evidence="1 2" key="1">
    <citation type="submission" date="2020-01" db="EMBL/GenBank/DDBJ databases">
        <authorList>
            <consortium name="DOE Joint Genome Institute"/>
            <person name="Haridas S."/>
            <person name="Albert R."/>
            <person name="Binder M."/>
            <person name="Bloem J."/>
            <person name="Labutti K."/>
            <person name="Salamov A."/>
            <person name="Andreopoulos B."/>
            <person name="Baker S.E."/>
            <person name="Barry K."/>
            <person name="Bills G."/>
            <person name="Bluhm B.H."/>
            <person name="Cannon C."/>
            <person name="Castanera R."/>
            <person name="Culley D.E."/>
            <person name="Daum C."/>
            <person name="Ezra D."/>
            <person name="Gonzalez J.B."/>
            <person name="Henrissat B."/>
            <person name="Kuo A."/>
            <person name="Liang C."/>
            <person name="Lipzen A."/>
            <person name="Lutzoni F."/>
            <person name="Magnuson J."/>
            <person name="Mondo S."/>
            <person name="Nolan M."/>
            <person name="Ohm R."/>
            <person name="Pangilinan J."/>
            <person name="Park H.-J.H."/>
            <person name="Ramirez L."/>
            <person name="Alfaro M."/>
            <person name="Sun H."/>
            <person name="Tritt A."/>
            <person name="Yoshinaga Y."/>
            <person name="Zwiers L.-H.L."/>
            <person name="Turgeon B.G."/>
            <person name="Goodwin S.B."/>
            <person name="Spatafora J.W."/>
            <person name="Crous P.W."/>
            <person name="Grigoriev I.V."/>
        </authorList>
    </citation>
    <scope>NUCLEOTIDE SEQUENCE [LARGE SCALE GENOMIC DNA]</scope>
    <source>
        <strain evidence="1 2">CBS 611.86</strain>
    </source>
</reference>
<gene>
    <name evidence="1" type="ORF">BDV95DRAFT_602550</name>
</gene>
<name>A0A7C8IGG3_9PLEO</name>
<evidence type="ECO:0000313" key="1">
    <source>
        <dbReference type="EMBL" id="KAF2876571.1"/>
    </source>
</evidence>
<dbReference type="EMBL" id="JAADJZ010000003">
    <property type="protein sequence ID" value="KAF2876571.1"/>
    <property type="molecule type" value="Genomic_DNA"/>
</dbReference>
<evidence type="ECO:0000313" key="2">
    <source>
        <dbReference type="Proteomes" id="UP000481861"/>
    </source>
</evidence>
<accession>A0A7C8IGG3</accession>
<evidence type="ECO:0008006" key="3">
    <source>
        <dbReference type="Google" id="ProtNLM"/>
    </source>
</evidence>
<organism evidence="1 2">
    <name type="scientific">Massariosphaeria phaeospora</name>
    <dbReference type="NCBI Taxonomy" id="100035"/>
    <lineage>
        <taxon>Eukaryota</taxon>
        <taxon>Fungi</taxon>
        <taxon>Dikarya</taxon>
        <taxon>Ascomycota</taxon>
        <taxon>Pezizomycotina</taxon>
        <taxon>Dothideomycetes</taxon>
        <taxon>Pleosporomycetidae</taxon>
        <taxon>Pleosporales</taxon>
        <taxon>Pleosporales incertae sedis</taxon>
        <taxon>Massariosphaeria</taxon>
    </lineage>
</organism>
<sequence length="183" mass="19079">MASTTSTAPTCAPTIKEVEKGRNQVDNGSFETGNAPWARSSTNAQISRIVSKSYEGCAAFVFQPSANTGNTMTRSANLTSNSGITPASTHDLTFYLGRKSTASSSSSVAVTAAVRPQAGTAWTQSFTACNLVGANGSVWKKYTANNVKFNSGAPLPLMFTVTWSGATTTDSTDDVLIDGVMVI</sequence>
<dbReference type="Gene3D" id="2.60.120.260">
    <property type="entry name" value="Galactose-binding domain-like"/>
    <property type="match status" value="1"/>
</dbReference>
<dbReference type="AlphaFoldDB" id="A0A7C8IGG3"/>
<protein>
    <recommendedName>
        <fullName evidence="3">CBM-cenC domain-containing protein</fullName>
    </recommendedName>
</protein>